<sequence length="69" mass="8035">MGLKRNLTATEIVEQVVFARRGTEFKLELLLGTLREELSLKHKYKVLFEFVMIAGVNDRRRKRLVSGET</sequence>
<reference evidence="3" key="1">
    <citation type="journal article" date="2024" name="IScience">
        <title>Strigolactones Initiate the Formation of Haustorium-like Structures in Castilleja.</title>
        <authorList>
            <person name="Buerger M."/>
            <person name="Peterson D."/>
            <person name="Chory J."/>
        </authorList>
    </citation>
    <scope>NUCLEOTIDE SEQUENCE [LARGE SCALE GENOMIC DNA]</scope>
</reference>
<evidence type="ECO:0000256" key="1">
    <source>
        <dbReference type="ARBA" id="ARBA00001966"/>
    </source>
</evidence>
<proteinExistence type="predicted"/>
<accession>A0ABD3CA85</accession>
<dbReference type="PANTHER" id="PTHR30544">
    <property type="entry name" value="23S RRNA METHYLTRANSFERASE"/>
    <property type="match status" value="1"/>
</dbReference>
<name>A0ABD3CA85_9LAMI</name>
<comment type="caution">
    <text evidence="2">The sequence shown here is derived from an EMBL/GenBank/DDBJ whole genome shotgun (WGS) entry which is preliminary data.</text>
</comment>
<organism evidence="2 3">
    <name type="scientific">Castilleja foliolosa</name>
    <dbReference type="NCBI Taxonomy" id="1961234"/>
    <lineage>
        <taxon>Eukaryota</taxon>
        <taxon>Viridiplantae</taxon>
        <taxon>Streptophyta</taxon>
        <taxon>Embryophyta</taxon>
        <taxon>Tracheophyta</taxon>
        <taxon>Spermatophyta</taxon>
        <taxon>Magnoliopsida</taxon>
        <taxon>eudicotyledons</taxon>
        <taxon>Gunneridae</taxon>
        <taxon>Pentapetalae</taxon>
        <taxon>asterids</taxon>
        <taxon>lamiids</taxon>
        <taxon>Lamiales</taxon>
        <taxon>Orobanchaceae</taxon>
        <taxon>Pedicularideae</taxon>
        <taxon>Castillejinae</taxon>
        <taxon>Castilleja</taxon>
    </lineage>
</organism>
<comment type="cofactor">
    <cofactor evidence="1">
        <name>[4Fe-4S] cluster</name>
        <dbReference type="ChEBI" id="CHEBI:49883"/>
    </cofactor>
</comment>
<dbReference type="InterPro" id="IPR040072">
    <property type="entry name" value="Methyltransferase_A"/>
</dbReference>
<gene>
    <name evidence="2" type="ORF">CASFOL_029401</name>
</gene>
<dbReference type="PANTHER" id="PTHR30544:SF9">
    <property type="entry name" value="RADICAL SAM SUPERFAMILY PROTEIN"/>
    <property type="match status" value="1"/>
</dbReference>
<evidence type="ECO:0000313" key="3">
    <source>
        <dbReference type="Proteomes" id="UP001632038"/>
    </source>
</evidence>
<dbReference type="Proteomes" id="UP001632038">
    <property type="component" value="Unassembled WGS sequence"/>
</dbReference>
<protein>
    <submittedName>
        <fullName evidence="2">Uncharacterized protein</fullName>
    </submittedName>
</protein>
<evidence type="ECO:0000313" key="2">
    <source>
        <dbReference type="EMBL" id="KAL3626750.1"/>
    </source>
</evidence>
<dbReference type="EMBL" id="JAVIJP010000045">
    <property type="protein sequence ID" value="KAL3626750.1"/>
    <property type="molecule type" value="Genomic_DNA"/>
</dbReference>
<dbReference type="AlphaFoldDB" id="A0ABD3CA85"/>
<keyword evidence="3" id="KW-1185">Reference proteome</keyword>